<dbReference type="Proteomes" id="UP000008311">
    <property type="component" value="Unassembled WGS sequence"/>
</dbReference>
<feature type="non-terminal residue" evidence="2">
    <location>
        <position position="1"/>
    </location>
</feature>
<dbReference type="eggNOG" id="KOG0017">
    <property type="taxonomic scope" value="Eukaryota"/>
</dbReference>
<feature type="region of interest" description="Disordered" evidence="1">
    <location>
        <begin position="71"/>
        <end position="116"/>
    </location>
</feature>
<accession>B9SAN2</accession>
<keyword evidence="3" id="KW-1185">Reference proteome</keyword>
<dbReference type="InParanoid" id="B9SAN2"/>
<protein>
    <submittedName>
        <fullName evidence="2">Uncharacterized protein</fullName>
    </submittedName>
</protein>
<feature type="region of interest" description="Disordered" evidence="1">
    <location>
        <begin position="1"/>
        <end position="26"/>
    </location>
</feature>
<evidence type="ECO:0000313" key="3">
    <source>
        <dbReference type="Proteomes" id="UP000008311"/>
    </source>
</evidence>
<dbReference type="EMBL" id="EQ973908">
    <property type="protein sequence ID" value="EEF39330.1"/>
    <property type="molecule type" value="Genomic_DNA"/>
</dbReference>
<proteinExistence type="predicted"/>
<dbReference type="AlphaFoldDB" id="B9SAN2"/>
<feature type="non-terminal residue" evidence="2">
    <location>
        <position position="116"/>
    </location>
</feature>
<reference evidence="3" key="1">
    <citation type="journal article" date="2010" name="Nat. Biotechnol.">
        <title>Draft genome sequence of the oilseed species Ricinus communis.</title>
        <authorList>
            <person name="Chan A.P."/>
            <person name="Crabtree J."/>
            <person name="Zhao Q."/>
            <person name="Lorenzi H."/>
            <person name="Orvis J."/>
            <person name="Puiu D."/>
            <person name="Melake-Berhan A."/>
            <person name="Jones K.M."/>
            <person name="Redman J."/>
            <person name="Chen G."/>
            <person name="Cahoon E.B."/>
            <person name="Gedil M."/>
            <person name="Stanke M."/>
            <person name="Haas B.J."/>
            <person name="Wortman J.R."/>
            <person name="Fraser-Liggett C.M."/>
            <person name="Ravel J."/>
            <person name="Rabinowicz P.D."/>
        </authorList>
    </citation>
    <scope>NUCLEOTIDE SEQUENCE [LARGE SCALE GENOMIC DNA]</scope>
    <source>
        <strain evidence="3">cv. Hale</strain>
    </source>
</reference>
<name>B9SAN2_RICCO</name>
<evidence type="ECO:0000256" key="1">
    <source>
        <dbReference type="SAM" id="MobiDB-lite"/>
    </source>
</evidence>
<organism evidence="2 3">
    <name type="scientific">Ricinus communis</name>
    <name type="common">Castor bean</name>
    <dbReference type="NCBI Taxonomy" id="3988"/>
    <lineage>
        <taxon>Eukaryota</taxon>
        <taxon>Viridiplantae</taxon>
        <taxon>Streptophyta</taxon>
        <taxon>Embryophyta</taxon>
        <taxon>Tracheophyta</taxon>
        <taxon>Spermatophyta</taxon>
        <taxon>Magnoliopsida</taxon>
        <taxon>eudicotyledons</taxon>
        <taxon>Gunneridae</taxon>
        <taxon>Pentapetalae</taxon>
        <taxon>rosids</taxon>
        <taxon>fabids</taxon>
        <taxon>Malpighiales</taxon>
        <taxon>Euphorbiaceae</taxon>
        <taxon>Acalyphoideae</taxon>
        <taxon>Acalypheae</taxon>
        <taxon>Ricinus</taxon>
    </lineage>
</organism>
<feature type="compositionally biased region" description="Polar residues" evidence="1">
    <location>
        <begin position="77"/>
        <end position="87"/>
    </location>
</feature>
<evidence type="ECO:0000313" key="2">
    <source>
        <dbReference type="EMBL" id="EEF39330.1"/>
    </source>
</evidence>
<sequence length="116" mass="13158">YQRLHQQQPMHFVPHQPGGSQEKKPSLEELMMKFIATSENRFQQTDTAIRNQQASIQNLETQIGQLSRMMVERQPDTLPSNTESNPTGHAKAITLRSGKELPSPSKPFTNEDSDVQ</sequence>
<gene>
    <name evidence="2" type="ORF">RCOM_1234780</name>
</gene>